<protein>
    <submittedName>
        <fullName evidence="6">3-oxoacyl-ACP synthase</fullName>
    </submittedName>
</protein>
<dbReference type="SMART" id="SM00825">
    <property type="entry name" value="PKS_KS"/>
    <property type="match status" value="1"/>
</dbReference>
<keyword evidence="2 4" id="KW-0808">Transferase</keyword>
<dbReference type="InterPro" id="IPR014030">
    <property type="entry name" value="Ketoacyl_synth_N"/>
</dbReference>
<organism evidence="6 7">
    <name type="scientific">Streptomyces noursei</name>
    <name type="common">Streptomyces albulus</name>
    <dbReference type="NCBI Taxonomy" id="1971"/>
    <lineage>
        <taxon>Bacteria</taxon>
        <taxon>Bacillati</taxon>
        <taxon>Actinomycetota</taxon>
        <taxon>Actinomycetes</taxon>
        <taxon>Kitasatosporales</taxon>
        <taxon>Streptomycetaceae</taxon>
        <taxon>Streptomyces</taxon>
    </lineage>
</organism>
<dbReference type="GO" id="GO:0004315">
    <property type="term" value="F:3-oxoacyl-[acyl-carrier-protein] synthase activity"/>
    <property type="evidence" value="ECO:0007669"/>
    <property type="project" value="InterPro"/>
</dbReference>
<dbReference type="Pfam" id="PF02801">
    <property type="entry name" value="Ketoacyl-synt_C"/>
    <property type="match status" value="1"/>
</dbReference>
<dbReference type="EMBL" id="LJSN01000002">
    <property type="protein sequence ID" value="PNE40372.1"/>
    <property type="molecule type" value="Genomic_DNA"/>
</dbReference>
<reference evidence="7" key="1">
    <citation type="submission" date="2015-09" db="EMBL/GenBank/DDBJ databases">
        <authorList>
            <person name="Graham D.E."/>
            <person name="Mahan K.M."/>
            <person name="Klingeman D.M."/>
            <person name="Fida T."/>
            <person name="Giannone R.J."/>
            <person name="Hettich R.L."/>
            <person name="Parry R.J."/>
            <person name="Spain J.C."/>
        </authorList>
    </citation>
    <scope>NUCLEOTIDE SEQUENCE [LARGE SCALE GENOMIC DNA]</scope>
    <source>
        <strain evidence="7">JCM 4701</strain>
    </source>
</reference>
<dbReference type="InterPro" id="IPR014031">
    <property type="entry name" value="Ketoacyl_synth_C"/>
</dbReference>
<dbReference type="NCBIfam" id="NF005589">
    <property type="entry name" value="PRK07314.1"/>
    <property type="match status" value="1"/>
</dbReference>
<keyword evidence="7" id="KW-1185">Reference proteome</keyword>
<dbReference type="SUPFAM" id="SSF53901">
    <property type="entry name" value="Thiolase-like"/>
    <property type="match status" value="2"/>
</dbReference>
<evidence type="ECO:0000256" key="4">
    <source>
        <dbReference type="RuleBase" id="RU003694"/>
    </source>
</evidence>
<evidence type="ECO:0000313" key="6">
    <source>
        <dbReference type="EMBL" id="PNE40372.1"/>
    </source>
</evidence>
<evidence type="ECO:0000259" key="5">
    <source>
        <dbReference type="PROSITE" id="PS52004"/>
    </source>
</evidence>
<keyword evidence="3" id="KW-0012">Acyltransferase</keyword>
<dbReference type="Proteomes" id="UP000236047">
    <property type="component" value="Unassembled WGS sequence"/>
</dbReference>
<evidence type="ECO:0000256" key="3">
    <source>
        <dbReference type="ARBA" id="ARBA00023315"/>
    </source>
</evidence>
<dbReference type="FunFam" id="3.40.47.10:FF:000029">
    <property type="entry name" value="3-oxoacyl-[acyl-carrier-protein] synthase 1"/>
    <property type="match status" value="1"/>
</dbReference>
<dbReference type="FunFam" id="3.40.47.10:FF:000018">
    <property type="entry name" value="3-oxoacyl-[acyl-carrier-protein] synthase 2"/>
    <property type="match status" value="1"/>
</dbReference>
<dbReference type="PROSITE" id="PS52004">
    <property type="entry name" value="KS3_2"/>
    <property type="match status" value="1"/>
</dbReference>
<dbReference type="InterPro" id="IPR016039">
    <property type="entry name" value="Thiolase-like"/>
</dbReference>
<name>A0A2N8PH71_STRNR</name>
<evidence type="ECO:0000256" key="1">
    <source>
        <dbReference type="ARBA" id="ARBA00008467"/>
    </source>
</evidence>
<dbReference type="AlphaFoldDB" id="A0A2N8PH71"/>
<dbReference type="Pfam" id="PF00109">
    <property type="entry name" value="ketoacyl-synt"/>
    <property type="match status" value="1"/>
</dbReference>
<gene>
    <name evidence="6" type="ORF">AOB60_05265</name>
</gene>
<comment type="caution">
    <text evidence="6">The sequence shown here is derived from an EMBL/GenBank/DDBJ whole genome shotgun (WGS) entry which is preliminary data.</text>
</comment>
<dbReference type="InterPro" id="IPR000794">
    <property type="entry name" value="Beta-ketoacyl_synthase"/>
</dbReference>
<sequence>MSTPANDAGLAVTGIGLVTPAGSGTAATWDGVCAGHGTAAPDPQLAGLPVGFSCRVPGFDPRTQVPGARPWQYDRCTQFALAAAHEAVTAAGLDPAAWNAARVAIILGSAAGGVGTYEEQLRKLGDAGPRAVSPLTLPAFLPNMAAGQLAIALGARGPVLHTATACASGASAVALAALLLSAGACDIAVAGGADAMVTPLCAAAFARMGALSRRHDAPDRASRPFDADRDGFVLGEGAGVLVLERAADAAARRVPVQARLVGHGISADAHHPVAPDPEGRGLRLAVHEALRSADATPQEIDHINAHGTSTPLNDRAEAATLARLFGAAGPSVTSAKGVLGHTMGAAGAIEAALAALTVKHQLVPPTANFRHPDPDAPALDLVTGRPRRQTIRLALSNSLGFGGHATVLAFRPAA</sequence>
<dbReference type="InterPro" id="IPR020841">
    <property type="entry name" value="PKS_Beta-ketoAc_synthase_dom"/>
</dbReference>
<evidence type="ECO:0000313" key="7">
    <source>
        <dbReference type="Proteomes" id="UP000236047"/>
    </source>
</evidence>
<dbReference type="CDD" id="cd00834">
    <property type="entry name" value="KAS_I_II"/>
    <property type="match status" value="1"/>
</dbReference>
<dbReference type="PANTHER" id="PTHR11712:SF347">
    <property type="entry name" value="BETA KETOACYL-ACYL CARRIER PROTEIN SYNTHASE"/>
    <property type="match status" value="1"/>
</dbReference>
<evidence type="ECO:0000256" key="2">
    <source>
        <dbReference type="ARBA" id="ARBA00022679"/>
    </source>
</evidence>
<dbReference type="GO" id="GO:0030497">
    <property type="term" value="P:fatty acid elongation"/>
    <property type="evidence" value="ECO:0007669"/>
    <property type="project" value="UniProtKB-ARBA"/>
</dbReference>
<feature type="domain" description="Ketosynthase family 3 (KS3)" evidence="5">
    <location>
        <begin position="7"/>
        <end position="412"/>
    </location>
</feature>
<dbReference type="InterPro" id="IPR018201">
    <property type="entry name" value="Ketoacyl_synth_AS"/>
</dbReference>
<comment type="similarity">
    <text evidence="1 4">Belongs to the thiolase-like superfamily. Beta-ketoacyl-ACP synthases family.</text>
</comment>
<dbReference type="Gene3D" id="3.40.47.10">
    <property type="match status" value="2"/>
</dbReference>
<dbReference type="PROSITE" id="PS00606">
    <property type="entry name" value="KS3_1"/>
    <property type="match status" value="1"/>
</dbReference>
<dbReference type="RefSeq" id="WP_102922980.1">
    <property type="nucleotide sequence ID" value="NZ_LJSN01000002.1"/>
</dbReference>
<dbReference type="PANTHER" id="PTHR11712">
    <property type="entry name" value="POLYKETIDE SYNTHASE-RELATED"/>
    <property type="match status" value="1"/>
</dbReference>
<accession>A0A2N8PH71</accession>
<proteinExistence type="inferred from homology"/>